<dbReference type="Pfam" id="PF04134">
    <property type="entry name" value="DCC1-like"/>
    <property type="match status" value="1"/>
</dbReference>
<reference evidence="1 2" key="1">
    <citation type="submission" date="2024-06" db="EMBL/GenBank/DDBJ databases">
        <title>Genomic Encyclopedia of Type Strains, Phase IV (KMG-IV): sequencing the most valuable type-strain genomes for metagenomic binning, comparative biology and taxonomic classification.</title>
        <authorList>
            <person name="Goeker M."/>
        </authorList>
    </citation>
    <scope>NUCLEOTIDE SEQUENCE [LARGE SCALE GENOMIC DNA]</scope>
    <source>
        <strain evidence="1 2">DSM 100124</strain>
    </source>
</reference>
<comment type="caution">
    <text evidence="1">The sequence shown here is derived from an EMBL/GenBank/DDBJ whole genome shotgun (WGS) entry which is preliminary data.</text>
</comment>
<dbReference type="Proteomes" id="UP001549097">
    <property type="component" value="Unassembled WGS sequence"/>
</dbReference>
<dbReference type="PANTHER" id="PTHR33639:SF2">
    <property type="entry name" value="DUF393 DOMAIN-CONTAINING PROTEIN"/>
    <property type="match status" value="1"/>
</dbReference>
<accession>A0ABV2LDU7</accession>
<dbReference type="InterPro" id="IPR052927">
    <property type="entry name" value="DCC_oxidoreductase"/>
</dbReference>
<name>A0ABV2LDU7_9BACL</name>
<dbReference type="InterPro" id="IPR007263">
    <property type="entry name" value="DCC1-like"/>
</dbReference>
<dbReference type="RefSeq" id="WP_198768610.1">
    <property type="nucleotide sequence ID" value="NZ_JAEACF010000001.1"/>
</dbReference>
<organism evidence="1 2">
    <name type="scientific">Fictibacillus halophilus</name>
    <dbReference type="NCBI Taxonomy" id="1610490"/>
    <lineage>
        <taxon>Bacteria</taxon>
        <taxon>Bacillati</taxon>
        <taxon>Bacillota</taxon>
        <taxon>Bacilli</taxon>
        <taxon>Bacillales</taxon>
        <taxon>Fictibacillaceae</taxon>
        <taxon>Fictibacillus</taxon>
    </lineage>
</organism>
<proteinExistence type="predicted"/>
<dbReference type="PANTHER" id="PTHR33639">
    <property type="entry name" value="THIOL-DISULFIDE OXIDOREDUCTASE DCC"/>
    <property type="match status" value="1"/>
</dbReference>
<gene>
    <name evidence="1" type="ORF">ABID52_000341</name>
</gene>
<protein>
    <submittedName>
        <fullName evidence="1">DCC family thiol-disulfide oxidoreductase YuxK</fullName>
    </submittedName>
</protein>
<evidence type="ECO:0000313" key="1">
    <source>
        <dbReference type="EMBL" id="MET3726760.1"/>
    </source>
</evidence>
<keyword evidence="2" id="KW-1185">Reference proteome</keyword>
<dbReference type="EMBL" id="JBEPMP010000001">
    <property type="protein sequence ID" value="MET3726760.1"/>
    <property type="molecule type" value="Genomic_DNA"/>
</dbReference>
<evidence type="ECO:0000313" key="2">
    <source>
        <dbReference type="Proteomes" id="UP001549097"/>
    </source>
</evidence>
<sequence length="138" mass="15652">MENVDDVKGAVLLFDGVCNLCNGSVQFILKHEKNSELKFSAIQSQAGQELLAKYNIDPAQTNSVILIKEDKIYKESDAVAATSLFLKFPYSLGQYLKVVPPQIRNAFYKGVANNRYRWFGQKESCMLPTPNLRNRFLQ</sequence>